<feature type="chain" id="PRO_5011483105" evidence="1">
    <location>
        <begin position="43"/>
        <end position="209"/>
    </location>
</feature>
<dbReference type="Proteomes" id="UP000199502">
    <property type="component" value="Unassembled WGS sequence"/>
</dbReference>
<dbReference type="InterPro" id="IPR010466">
    <property type="entry name" value="DUF1058"/>
</dbReference>
<accession>A0A1G5BXX5</accession>
<keyword evidence="1" id="KW-0732">Signal</keyword>
<evidence type="ECO:0000256" key="1">
    <source>
        <dbReference type="SAM" id="SignalP"/>
    </source>
</evidence>
<evidence type="ECO:0000313" key="3">
    <source>
        <dbReference type="EMBL" id="SCX94894.1"/>
    </source>
</evidence>
<sequence>MTQQGETMNRRRLAGTRAGTRAGARAMMLGLALLLAAPAADAAPVAPSQLPEALVPLVLAQSAGPGTQRGAVTNLPLPRYVSLKGNEGNARRGPSLSHRIDWVFRHAGMPLRVTAEFGHWRRVEDRDGAGGWVHYALLSGVRTALVTQDMLELRTRPTENAEVVARAEAGAILRLGECNPDWCRVSGGGQRGWVPKATIWGVDPGETRD</sequence>
<reference evidence="3 4" key="1">
    <citation type="submission" date="2016-10" db="EMBL/GenBank/DDBJ databases">
        <authorList>
            <person name="de Groot N.N."/>
        </authorList>
    </citation>
    <scope>NUCLEOTIDE SEQUENCE [LARGE SCALE GENOMIC DNA]</scope>
    <source>
        <strain evidence="3 4">CGMCC 1.8925</strain>
    </source>
</reference>
<dbReference type="SMART" id="SM00287">
    <property type="entry name" value="SH3b"/>
    <property type="match status" value="2"/>
</dbReference>
<evidence type="ECO:0000259" key="2">
    <source>
        <dbReference type="SMART" id="SM00287"/>
    </source>
</evidence>
<feature type="domain" description="SH3b" evidence="2">
    <location>
        <begin position="78"/>
        <end position="141"/>
    </location>
</feature>
<dbReference type="EMBL" id="FMVT01000001">
    <property type="protein sequence ID" value="SCX94894.1"/>
    <property type="molecule type" value="Genomic_DNA"/>
</dbReference>
<dbReference type="STRING" id="336292.SAMN05660710_00318"/>
<dbReference type="InterPro" id="IPR003646">
    <property type="entry name" value="SH3-like_bac-type"/>
</dbReference>
<dbReference type="AlphaFoldDB" id="A0A1G5BXX5"/>
<name>A0A1G5BXX5_9RHOB</name>
<evidence type="ECO:0000313" key="4">
    <source>
        <dbReference type="Proteomes" id="UP000199502"/>
    </source>
</evidence>
<feature type="domain" description="SH3b" evidence="2">
    <location>
        <begin position="142"/>
        <end position="202"/>
    </location>
</feature>
<gene>
    <name evidence="3" type="ORF">SAMN05660710_00318</name>
</gene>
<feature type="signal peptide" evidence="1">
    <location>
        <begin position="1"/>
        <end position="42"/>
    </location>
</feature>
<keyword evidence="4" id="KW-1185">Reference proteome</keyword>
<proteinExistence type="predicted"/>
<dbReference type="Gene3D" id="2.30.30.40">
    <property type="entry name" value="SH3 Domains"/>
    <property type="match status" value="2"/>
</dbReference>
<protein>
    <submittedName>
        <fullName evidence="3">SH3-like domain-containing protein</fullName>
    </submittedName>
</protein>
<dbReference type="RefSeq" id="WP_245686497.1">
    <property type="nucleotide sequence ID" value="NZ_FMVT01000001.1"/>
</dbReference>
<dbReference type="Pfam" id="PF06347">
    <property type="entry name" value="SH3_4"/>
    <property type="match status" value="2"/>
</dbReference>
<organism evidence="3 4">
    <name type="scientific">Paracoccus tibetensis</name>
    <dbReference type="NCBI Taxonomy" id="336292"/>
    <lineage>
        <taxon>Bacteria</taxon>
        <taxon>Pseudomonadati</taxon>
        <taxon>Pseudomonadota</taxon>
        <taxon>Alphaproteobacteria</taxon>
        <taxon>Rhodobacterales</taxon>
        <taxon>Paracoccaceae</taxon>
        <taxon>Paracoccus</taxon>
    </lineage>
</organism>